<comment type="caution">
    <text evidence="1">The sequence shown here is derived from an EMBL/GenBank/DDBJ whole genome shotgun (WGS) entry which is preliminary data.</text>
</comment>
<name>A0ACB7P5B2_9PEZI</name>
<accession>A0ACB7P5B2</accession>
<evidence type="ECO:0000313" key="2">
    <source>
        <dbReference type="Proteomes" id="UP000724584"/>
    </source>
</evidence>
<protein>
    <submittedName>
        <fullName evidence="1">Uncharacterized protein</fullName>
    </submittedName>
</protein>
<organism evidence="1 2">
    <name type="scientific">Chaetomium tenue</name>
    <dbReference type="NCBI Taxonomy" id="1854479"/>
    <lineage>
        <taxon>Eukaryota</taxon>
        <taxon>Fungi</taxon>
        <taxon>Dikarya</taxon>
        <taxon>Ascomycota</taxon>
        <taxon>Pezizomycotina</taxon>
        <taxon>Sordariomycetes</taxon>
        <taxon>Sordariomycetidae</taxon>
        <taxon>Sordariales</taxon>
        <taxon>Chaetomiaceae</taxon>
        <taxon>Chaetomium</taxon>
    </lineage>
</organism>
<evidence type="ECO:0000313" key="1">
    <source>
        <dbReference type="EMBL" id="KAH6628405.1"/>
    </source>
</evidence>
<keyword evidence="2" id="KW-1185">Reference proteome</keyword>
<dbReference type="EMBL" id="JAGIZQ010000005">
    <property type="protein sequence ID" value="KAH6628405.1"/>
    <property type="molecule type" value="Genomic_DNA"/>
</dbReference>
<proteinExistence type="predicted"/>
<sequence>MVNLQITARGALSSPNATSVCYTLTTYCFTPEPLSSTPSSAASLAPCPAIGTPTVTITDSVTSTHHSTVTTTKSVTLTQHTSSAQSSAQSQVAQVTTWPTQSGLAAISVATAAVALIIGAVAMLYFVKSRAKKLARVRASDGSNLPHDTTELVDLSGVARARSDSVPRSVSDSNSTAEVISGLQDLSTKIQDHVESTYSLEESQISDGDGLIQAIARLPFLKHDAQFLAYLCSFPGTRHAALRHLIAVTLLSAIDFGTFHDAILLPPVILAFWATLPSPRGDKQRIEALWHWQKLSMGLLQHRPTSTATTTPDIEELTSIQPQISKLHDLLAPILSHFAFTTSSHYHGSNNGNNNGESSQQAQTQAQAHSQTPHPHLPLQLHDLLTTATTLGRTLLSQPHRFTFDWHTPTVTTIPTIPTSATTTTIPNRTRTRTSTHSHSHTTYTTYSYNNTNRDELVLIPALVRVSEHGGGALEVPERVREGEVVDSGEGRGGEKGSERSGENGMRREMRPVHGGQVTCVDIQGSLLPRAAEAVMNAGMRKQ</sequence>
<dbReference type="Proteomes" id="UP000724584">
    <property type="component" value="Unassembled WGS sequence"/>
</dbReference>
<gene>
    <name evidence="1" type="ORF">F5144DRAFT_654764</name>
</gene>
<reference evidence="1 2" key="1">
    <citation type="journal article" date="2021" name="Nat. Commun.">
        <title>Genetic determinants of endophytism in the Arabidopsis root mycobiome.</title>
        <authorList>
            <person name="Mesny F."/>
            <person name="Miyauchi S."/>
            <person name="Thiergart T."/>
            <person name="Pickel B."/>
            <person name="Atanasova L."/>
            <person name="Karlsson M."/>
            <person name="Huettel B."/>
            <person name="Barry K.W."/>
            <person name="Haridas S."/>
            <person name="Chen C."/>
            <person name="Bauer D."/>
            <person name="Andreopoulos W."/>
            <person name="Pangilinan J."/>
            <person name="LaButti K."/>
            <person name="Riley R."/>
            <person name="Lipzen A."/>
            <person name="Clum A."/>
            <person name="Drula E."/>
            <person name="Henrissat B."/>
            <person name="Kohler A."/>
            <person name="Grigoriev I.V."/>
            <person name="Martin F.M."/>
            <person name="Hacquard S."/>
        </authorList>
    </citation>
    <scope>NUCLEOTIDE SEQUENCE [LARGE SCALE GENOMIC DNA]</scope>
    <source>
        <strain evidence="1 2">MPI-SDFR-AT-0079</strain>
    </source>
</reference>